<evidence type="ECO:0000256" key="2">
    <source>
        <dbReference type="ARBA" id="ARBA00022908"/>
    </source>
</evidence>
<gene>
    <name evidence="6" type="ORF">G4223_06945</name>
</gene>
<evidence type="ECO:0000259" key="5">
    <source>
        <dbReference type="PROSITE" id="PS51898"/>
    </source>
</evidence>
<dbReference type="PANTHER" id="PTHR30629:SF2">
    <property type="entry name" value="PROPHAGE INTEGRASE INTS-RELATED"/>
    <property type="match status" value="1"/>
</dbReference>
<dbReference type="InterPro" id="IPR011010">
    <property type="entry name" value="DNA_brk_join_enz"/>
</dbReference>
<dbReference type="Gene3D" id="1.10.150.130">
    <property type="match status" value="1"/>
</dbReference>
<dbReference type="Proteomes" id="UP000480684">
    <property type="component" value="Unassembled WGS sequence"/>
</dbReference>
<dbReference type="RefSeq" id="WP_163676976.1">
    <property type="nucleotide sequence ID" value="NZ_JAAIYP010000034.1"/>
</dbReference>
<keyword evidence="2" id="KW-0229">DNA integration</keyword>
<protein>
    <submittedName>
        <fullName evidence="6">Integrase family protein</fullName>
    </submittedName>
</protein>
<evidence type="ECO:0000313" key="7">
    <source>
        <dbReference type="Proteomes" id="UP000480684"/>
    </source>
</evidence>
<comment type="similarity">
    <text evidence="1">Belongs to the 'phage' integrase family.</text>
</comment>
<reference evidence="6 7" key="1">
    <citation type="submission" date="2020-02" db="EMBL/GenBank/DDBJ databases">
        <authorList>
            <person name="Dziuba M."/>
            <person name="Kuznetsov B."/>
            <person name="Mardanov A."/>
            <person name="Ravin N."/>
            <person name="Grouzdev D."/>
        </authorList>
    </citation>
    <scope>NUCLEOTIDE SEQUENCE [LARGE SCALE GENOMIC DNA]</scope>
    <source>
        <strain evidence="6 7">SpK</strain>
    </source>
</reference>
<dbReference type="Gene3D" id="3.30.160.390">
    <property type="entry name" value="Integrase, DNA-binding domain"/>
    <property type="match status" value="1"/>
</dbReference>
<dbReference type="AlphaFoldDB" id="A0A7C9QT18"/>
<dbReference type="Pfam" id="PF13356">
    <property type="entry name" value="Arm-DNA-bind_3"/>
    <property type="match status" value="1"/>
</dbReference>
<keyword evidence="3" id="KW-0238">DNA-binding</keyword>
<dbReference type="PROSITE" id="PS51898">
    <property type="entry name" value="TYR_RECOMBINASE"/>
    <property type="match status" value="1"/>
</dbReference>
<dbReference type="GO" id="GO:0003677">
    <property type="term" value="F:DNA binding"/>
    <property type="evidence" value="ECO:0007669"/>
    <property type="project" value="UniProtKB-KW"/>
</dbReference>
<dbReference type="GO" id="GO:0006310">
    <property type="term" value="P:DNA recombination"/>
    <property type="evidence" value="ECO:0007669"/>
    <property type="project" value="UniProtKB-KW"/>
</dbReference>
<evidence type="ECO:0000313" key="6">
    <source>
        <dbReference type="EMBL" id="NFV79845.1"/>
    </source>
</evidence>
<accession>A0A7C9QT18</accession>
<sequence>MTNQPNRAKLTKGYVDRIKPGPKDEFHWDTEVKGFGVRITPTGKLTFIVQGRVEAVSAPAARITIGAYGVFTVDQARDVAREHLRSMRLGVDPRQVKKAEEVARVSLQQVCDAYVSRPGKLKASSREAIERHVRTTFDAWKDKPVASITEEMCKKRYREMLTKGLRGDRKQGSPGQANQAFSVLGALLAYAGRQYRRADGSPLCTRGPVDALKDDRVRLKPRTSRILDHKVGAVWLALGQWRAEAYNRDTMSSIDLVRFLLLTGLRISEASSLTWDQVNLEDGYFHLPNPKNSNPVSMPLATQAIEMLKVRPRVEGNPYVFPSWGKAGHIKDPRDLMKKVSGVAGTPISPHDLRRTFTNIALRSCRIEKFRTDLLTNHLTRDVTAEHYFDTTNLQWLAPEAQKIADWLDQQATIAASENVTRLRAEAA</sequence>
<evidence type="ECO:0000256" key="3">
    <source>
        <dbReference type="ARBA" id="ARBA00023125"/>
    </source>
</evidence>
<dbReference type="InterPro" id="IPR038488">
    <property type="entry name" value="Integrase_DNA-bd_sf"/>
</dbReference>
<proteinExistence type="inferred from homology"/>
<dbReference type="Gene3D" id="1.10.443.10">
    <property type="entry name" value="Intergrase catalytic core"/>
    <property type="match status" value="1"/>
</dbReference>
<dbReference type="InterPro" id="IPR010998">
    <property type="entry name" value="Integrase_recombinase_N"/>
</dbReference>
<dbReference type="Pfam" id="PF00589">
    <property type="entry name" value="Phage_integrase"/>
    <property type="match status" value="1"/>
</dbReference>
<comment type="caution">
    <text evidence="6">The sequence shown here is derived from an EMBL/GenBank/DDBJ whole genome shotgun (WGS) entry which is preliminary data.</text>
</comment>
<dbReference type="InterPro" id="IPR013762">
    <property type="entry name" value="Integrase-like_cat_sf"/>
</dbReference>
<dbReference type="InterPro" id="IPR002104">
    <property type="entry name" value="Integrase_catalytic"/>
</dbReference>
<keyword evidence="7" id="KW-1185">Reference proteome</keyword>
<dbReference type="SUPFAM" id="SSF56349">
    <property type="entry name" value="DNA breaking-rejoining enzymes"/>
    <property type="match status" value="1"/>
</dbReference>
<dbReference type="GO" id="GO:0015074">
    <property type="term" value="P:DNA integration"/>
    <property type="evidence" value="ECO:0007669"/>
    <property type="project" value="UniProtKB-KW"/>
</dbReference>
<dbReference type="EMBL" id="JAAIYP010000034">
    <property type="protein sequence ID" value="NFV79845.1"/>
    <property type="molecule type" value="Genomic_DNA"/>
</dbReference>
<dbReference type="PANTHER" id="PTHR30629">
    <property type="entry name" value="PROPHAGE INTEGRASE"/>
    <property type="match status" value="1"/>
</dbReference>
<keyword evidence="4" id="KW-0233">DNA recombination</keyword>
<name>A0A7C9QT18_9PROT</name>
<dbReference type="InterPro" id="IPR025166">
    <property type="entry name" value="Integrase_DNA_bind_dom"/>
</dbReference>
<evidence type="ECO:0000256" key="4">
    <source>
        <dbReference type="ARBA" id="ARBA00023172"/>
    </source>
</evidence>
<dbReference type="InterPro" id="IPR050808">
    <property type="entry name" value="Phage_Integrase"/>
</dbReference>
<organism evidence="6 7">
    <name type="scientific">Magnetospirillum aberrantis SpK</name>
    <dbReference type="NCBI Taxonomy" id="908842"/>
    <lineage>
        <taxon>Bacteria</taxon>
        <taxon>Pseudomonadati</taxon>
        <taxon>Pseudomonadota</taxon>
        <taxon>Alphaproteobacteria</taxon>
        <taxon>Rhodospirillales</taxon>
        <taxon>Rhodospirillaceae</taxon>
        <taxon>Magnetospirillum</taxon>
    </lineage>
</organism>
<evidence type="ECO:0000256" key="1">
    <source>
        <dbReference type="ARBA" id="ARBA00008857"/>
    </source>
</evidence>
<feature type="domain" description="Tyr recombinase" evidence="5">
    <location>
        <begin position="222"/>
        <end position="401"/>
    </location>
</feature>